<sequence>MSPQKEKAIDDRLISDPLSAKPIELWRQYLKAGRISEPAKTLRLNTPIFEDKVRFVCISDTHEKLGEILTKIPDGDILIHAGDFTDNGEIGEVIKFNSEMGKLPHKYKLVVAGNHEIGFDDDEKMPERQRAGLNMLGLSKPCQLLTNCIYLCDRLVEIYGLKIYGSPWHVMPGYPFYRHRGQRIMDKWNLMPSNLDVLITHQPPLGHGDFNSWNKCDGLLAGCADLLNAVELRAKPKYHIFGHIHQMRGISTNTKTIFINASICDHKLRVEYDPIIFDVPLPAGHSKDEIVSLI</sequence>
<dbReference type="PIRSF" id="PIRSF035808">
    <property type="entry name" value="Pdiesterase_Brain_239"/>
    <property type="match status" value="1"/>
</dbReference>
<dbReference type="InterPro" id="IPR004843">
    <property type="entry name" value="Calcineurin-like_PHP"/>
</dbReference>
<gene>
    <name evidence="3" type="ORF">AB6A40_006377</name>
</gene>
<comment type="caution">
    <text evidence="3">The sequence shown here is derived from an EMBL/GenBank/DDBJ whole genome shotgun (WGS) entry which is preliminary data.</text>
</comment>
<dbReference type="PANTHER" id="PTHR12905:SF32">
    <property type="entry name" value="UPF0046 PROTEIN C25E10.12"/>
    <property type="match status" value="1"/>
</dbReference>
<reference evidence="3 4" key="1">
    <citation type="submission" date="2024-08" db="EMBL/GenBank/DDBJ databases">
        <title>Gnathostoma spinigerum genome.</title>
        <authorList>
            <person name="Gonzalez-Bertolin B."/>
            <person name="Monzon S."/>
            <person name="Zaballos A."/>
            <person name="Jimenez P."/>
            <person name="Dekumyoy P."/>
            <person name="Varona S."/>
            <person name="Cuesta I."/>
            <person name="Sumanam S."/>
            <person name="Adisakwattana P."/>
            <person name="Gasser R.B."/>
            <person name="Hernandez-Gonzalez A."/>
            <person name="Young N.D."/>
            <person name="Perteguer M.J."/>
        </authorList>
    </citation>
    <scope>NUCLEOTIDE SEQUENCE [LARGE SCALE GENOMIC DNA]</scope>
    <source>
        <strain evidence="3">AL3</strain>
        <tissue evidence="3">Liver</tissue>
    </source>
</reference>
<dbReference type="CDD" id="cd07379">
    <property type="entry name" value="MPP_239FB"/>
    <property type="match status" value="1"/>
</dbReference>
<name>A0ABD6EIF0_9BILA</name>
<feature type="domain" description="Calcineurin-like phosphoesterase" evidence="2">
    <location>
        <begin position="54"/>
        <end position="246"/>
    </location>
</feature>
<dbReference type="Gene3D" id="3.60.21.10">
    <property type="match status" value="1"/>
</dbReference>
<organism evidence="3 4">
    <name type="scientific">Gnathostoma spinigerum</name>
    <dbReference type="NCBI Taxonomy" id="75299"/>
    <lineage>
        <taxon>Eukaryota</taxon>
        <taxon>Metazoa</taxon>
        <taxon>Ecdysozoa</taxon>
        <taxon>Nematoda</taxon>
        <taxon>Chromadorea</taxon>
        <taxon>Rhabditida</taxon>
        <taxon>Spirurina</taxon>
        <taxon>Gnathostomatomorpha</taxon>
        <taxon>Gnathostomatoidea</taxon>
        <taxon>Gnathostomatidae</taxon>
        <taxon>Gnathostoma</taxon>
    </lineage>
</organism>
<evidence type="ECO:0000256" key="1">
    <source>
        <dbReference type="ARBA" id="ARBA00007993"/>
    </source>
</evidence>
<dbReference type="InterPro" id="IPR051693">
    <property type="entry name" value="UPF0046_metallophosphoest"/>
</dbReference>
<comment type="similarity">
    <text evidence="1">Belongs to the UPF0046 family.</text>
</comment>
<dbReference type="InterPro" id="IPR024201">
    <property type="entry name" value="Calcineurin-like_Pesterase"/>
</dbReference>
<dbReference type="PANTHER" id="PTHR12905">
    <property type="entry name" value="METALLOPHOSPHOESTERASE"/>
    <property type="match status" value="1"/>
</dbReference>
<evidence type="ECO:0000313" key="4">
    <source>
        <dbReference type="Proteomes" id="UP001608902"/>
    </source>
</evidence>
<dbReference type="InterPro" id="IPR029052">
    <property type="entry name" value="Metallo-depent_PP-like"/>
</dbReference>
<accession>A0ABD6EIF0</accession>
<keyword evidence="4" id="KW-1185">Reference proteome</keyword>
<dbReference type="Pfam" id="PF00149">
    <property type="entry name" value="Metallophos"/>
    <property type="match status" value="1"/>
</dbReference>
<proteinExistence type="inferred from homology"/>
<protein>
    <recommendedName>
        <fullName evidence="2">Calcineurin-like phosphoesterase domain-containing protein</fullName>
    </recommendedName>
</protein>
<dbReference type="Proteomes" id="UP001608902">
    <property type="component" value="Unassembled WGS sequence"/>
</dbReference>
<evidence type="ECO:0000259" key="2">
    <source>
        <dbReference type="Pfam" id="PF00149"/>
    </source>
</evidence>
<evidence type="ECO:0000313" key="3">
    <source>
        <dbReference type="EMBL" id="MFH4979668.1"/>
    </source>
</evidence>
<dbReference type="SUPFAM" id="SSF56300">
    <property type="entry name" value="Metallo-dependent phosphatases"/>
    <property type="match status" value="1"/>
</dbReference>
<dbReference type="EMBL" id="JBGFUD010004491">
    <property type="protein sequence ID" value="MFH4979668.1"/>
    <property type="molecule type" value="Genomic_DNA"/>
</dbReference>
<dbReference type="AlphaFoldDB" id="A0ABD6EIF0"/>